<organism evidence="2 3">
    <name type="scientific">Sphagnum jensenii</name>
    <dbReference type="NCBI Taxonomy" id="128206"/>
    <lineage>
        <taxon>Eukaryota</taxon>
        <taxon>Viridiplantae</taxon>
        <taxon>Streptophyta</taxon>
        <taxon>Embryophyta</taxon>
        <taxon>Bryophyta</taxon>
        <taxon>Sphagnophytina</taxon>
        <taxon>Sphagnopsida</taxon>
        <taxon>Sphagnales</taxon>
        <taxon>Sphagnaceae</taxon>
        <taxon>Sphagnum</taxon>
    </lineage>
</organism>
<dbReference type="PANTHER" id="PTHR36751">
    <property type="entry name" value="F3E22.8 PROTEIN"/>
    <property type="match status" value="1"/>
</dbReference>
<evidence type="ECO:0000313" key="3">
    <source>
        <dbReference type="Proteomes" id="UP001497522"/>
    </source>
</evidence>
<sequence length="253" mass="26716">MAHVISLVELFGSQGLLLQSRCMEWRQQAVMWRMETAVQPARMLAMTVACSLGSMDVVFVNNISSSSSSINACGAAAAPAVQDATAPPPVRRDCYKRAPRTVALKVRRVRKRSASGGGGGGSDEEDAKGGEGFSEGSGCDDGSSGGGSWGGGENGRGGWDNWGESWNEHEGRRRWGEQLGSHAAVGLLYQAACWISFSRCMYFAFHKLLGFGSLTGSKGASESTSLAQISSGFLHKKPLHLHLPAAAATKCVC</sequence>
<reference evidence="2" key="1">
    <citation type="submission" date="2024-03" db="EMBL/GenBank/DDBJ databases">
        <authorList>
            <consortium name="ELIXIR-Norway"/>
            <consortium name="Elixir Norway"/>
        </authorList>
    </citation>
    <scope>NUCLEOTIDE SEQUENCE</scope>
</reference>
<protein>
    <submittedName>
        <fullName evidence="2">Uncharacterized protein</fullName>
    </submittedName>
</protein>
<proteinExistence type="predicted"/>
<accession>A0ABP1B3K8</accession>
<name>A0ABP1B3K8_9BRYO</name>
<keyword evidence="3" id="KW-1185">Reference proteome</keyword>
<feature type="region of interest" description="Disordered" evidence="1">
    <location>
        <begin position="109"/>
        <end position="164"/>
    </location>
</feature>
<evidence type="ECO:0000256" key="1">
    <source>
        <dbReference type="SAM" id="MobiDB-lite"/>
    </source>
</evidence>
<evidence type="ECO:0000313" key="2">
    <source>
        <dbReference type="EMBL" id="CAK9869337.1"/>
    </source>
</evidence>
<gene>
    <name evidence="2" type="ORF">CSSPJE1EN2_LOCUS12095</name>
</gene>
<dbReference type="PANTHER" id="PTHR36751:SF1">
    <property type="entry name" value="F3E22.8 PROTEIN"/>
    <property type="match status" value="1"/>
</dbReference>
<dbReference type="Proteomes" id="UP001497522">
    <property type="component" value="Chromosome 19"/>
</dbReference>
<dbReference type="EMBL" id="OZ023720">
    <property type="protein sequence ID" value="CAK9869337.1"/>
    <property type="molecule type" value="Genomic_DNA"/>
</dbReference>
<feature type="compositionally biased region" description="Gly residues" evidence="1">
    <location>
        <begin position="143"/>
        <end position="160"/>
    </location>
</feature>